<evidence type="ECO:0000256" key="1">
    <source>
        <dbReference type="ARBA" id="ARBA00000085"/>
    </source>
</evidence>
<evidence type="ECO:0000313" key="8">
    <source>
        <dbReference type="EMBL" id="GEC22855.1"/>
    </source>
</evidence>
<comment type="catalytic activity">
    <reaction evidence="1">
        <text>ATP + protein L-histidine = ADP + protein N-phospho-L-histidine.</text>
        <dbReference type="EC" id="2.7.13.3"/>
    </reaction>
</comment>
<dbReference type="PANTHER" id="PTHR44936">
    <property type="entry name" value="SENSOR PROTEIN CREC"/>
    <property type="match status" value="1"/>
</dbReference>
<dbReference type="InterPro" id="IPR036890">
    <property type="entry name" value="HATPase_C_sf"/>
</dbReference>
<evidence type="ECO:0000256" key="5">
    <source>
        <dbReference type="ARBA" id="ARBA00022777"/>
    </source>
</evidence>
<evidence type="ECO:0000256" key="4">
    <source>
        <dbReference type="ARBA" id="ARBA00022679"/>
    </source>
</evidence>
<dbReference type="SUPFAM" id="SSF55874">
    <property type="entry name" value="ATPase domain of HSP90 chaperone/DNA topoisomerase II/histidine kinase"/>
    <property type="match status" value="1"/>
</dbReference>
<feature type="compositionally biased region" description="Gly residues" evidence="7">
    <location>
        <begin position="252"/>
        <end position="271"/>
    </location>
</feature>
<keyword evidence="5" id="KW-0418">Kinase</keyword>
<feature type="compositionally biased region" description="Basic and acidic residues" evidence="7">
    <location>
        <begin position="519"/>
        <end position="529"/>
    </location>
</feature>
<feature type="compositionally biased region" description="Basic and acidic residues" evidence="7">
    <location>
        <begin position="567"/>
        <end position="579"/>
    </location>
</feature>
<evidence type="ECO:0000256" key="2">
    <source>
        <dbReference type="ARBA" id="ARBA00012438"/>
    </source>
</evidence>
<evidence type="ECO:0000256" key="7">
    <source>
        <dbReference type="SAM" id="MobiDB-lite"/>
    </source>
</evidence>
<evidence type="ECO:0000313" key="9">
    <source>
        <dbReference type="Proteomes" id="UP000320338"/>
    </source>
</evidence>
<dbReference type="GO" id="GO:0000160">
    <property type="term" value="P:phosphorelay signal transduction system"/>
    <property type="evidence" value="ECO:0007669"/>
    <property type="project" value="UniProtKB-KW"/>
</dbReference>
<sequence>MVRESRETDEVLVCMAQRLQSQLERQLTLVERLQVHGGDETLADLAELRTSLQRSLRGSENVLVLAGAQQGPRTRGPRSVADVLADARAAVEDVSRVGLGPAPDASIAPRAVSGLVALFTELLTHAVTAAAPTGRVEVSSARSEDGGVGVEVVVEGPSPSPGELDELNRRLGDRPIIDDIVSNRVGLFVAARLARRCGVALRVQHRRSTLAGPGIVVVAHCPPDLLDAVAFTAPDAAPRAWSREPAPRNGNGHAGANGNGRPGNGHPGNGPHGPPGAGYPVRGPAAERTVGRRPGEVAPAAGPDRVRRPDPLSDPIPGFGPRRSPEPYRPVVPDPVWSAPPPAQPVEPVTSGELWSAPPQPDASRPAVPPAEAFPSVGYGSGAAPVDDLSGAVRTGPSRPGGDAGPATRTGGHRGEPLWADEPRRPEDPFRPGGATRPVQPPVLPAEPVWTDEAPLSRGSGDAELFGPLTSTLRDRMRESGPNPIYEAVASAWFVDTDPDADDRPAGGAPADWNTPSDAEWRAASERASRPAGPPPQSTSAGLPRRRPGTQMVAPPRHGEPAPQGGSREREPERVRERLAVYQQGLERGRHRAADSDL</sequence>
<name>A0A4Y3WVE8_9PSEU</name>
<feature type="compositionally biased region" description="Pro residues" evidence="7">
    <location>
        <begin position="327"/>
        <end position="345"/>
    </location>
</feature>
<dbReference type="AlphaFoldDB" id="A0A4Y3WVE8"/>
<keyword evidence="9" id="KW-1185">Reference proteome</keyword>
<comment type="caution">
    <text evidence="8">The sequence shown here is derived from an EMBL/GenBank/DDBJ whole genome shotgun (WGS) entry which is preliminary data.</text>
</comment>
<gene>
    <name evidence="8" type="ORF">PHY01_51380</name>
</gene>
<keyword evidence="6" id="KW-0902">Two-component regulatory system</keyword>
<dbReference type="GO" id="GO:0004673">
    <property type="term" value="F:protein histidine kinase activity"/>
    <property type="evidence" value="ECO:0007669"/>
    <property type="project" value="UniProtKB-EC"/>
</dbReference>
<feature type="compositionally biased region" description="Basic and acidic residues" evidence="7">
    <location>
        <begin position="413"/>
        <end position="430"/>
    </location>
</feature>
<dbReference type="PANTHER" id="PTHR44936:SF9">
    <property type="entry name" value="SENSOR PROTEIN CREC"/>
    <property type="match status" value="1"/>
</dbReference>
<dbReference type="RefSeq" id="WP_344253318.1">
    <property type="nucleotide sequence ID" value="NZ_BAAARZ010000043.1"/>
</dbReference>
<feature type="region of interest" description="Disordered" evidence="7">
    <location>
        <begin position="496"/>
        <end position="598"/>
    </location>
</feature>
<dbReference type="Proteomes" id="UP000320338">
    <property type="component" value="Unassembled WGS sequence"/>
</dbReference>
<protein>
    <recommendedName>
        <fullName evidence="2">histidine kinase</fullName>
        <ecNumber evidence="2">2.7.13.3</ecNumber>
    </recommendedName>
</protein>
<dbReference type="EMBL" id="BJNG01000060">
    <property type="protein sequence ID" value="GEC22855.1"/>
    <property type="molecule type" value="Genomic_DNA"/>
</dbReference>
<evidence type="ECO:0000256" key="6">
    <source>
        <dbReference type="ARBA" id="ARBA00023012"/>
    </source>
</evidence>
<dbReference type="InterPro" id="IPR050980">
    <property type="entry name" value="2C_sensor_his_kinase"/>
</dbReference>
<proteinExistence type="predicted"/>
<dbReference type="Gene3D" id="3.30.565.10">
    <property type="entry name" value="Histidine kinase-like ATPase, C-terminal domain"/>
    <property type="match status" value="1"/>
</dbReference>
<feature type="region of interest" description="Disordered" evidence="7">
    <location>
        <begin position="239"/>
        <end position="482"/>
    </location>
</feature>
<evidence type="ECO:0000256" key="3">
    <source>
        <dbReference type="ARBA" id="ARBA00022553"/>
    </source>
</evidence>
<accession>A0A4Y3WVE8</accession>
<organism evidence="8 9">
    <name type="scientific">Pseudonocardia hydrocarbonoxydans</name>
    <dbReference type="NCBI Taxonomy" id="76726"/>
    <lineage>
        <taxon>Bacteria</taxon>
        <taxon>Bacillati</taxon>
        <taxon>Actinomycetota</taxon>
        <taxon>Actinomycetes</taxon>
        <taxon>Pseudonocardiales</taxon>
        <taxon>Pseudonocardiaceae</taxon>
        <taxon>Pseudonocardia</taxon>
    </lineage>
</organism>
<keyword evidence="3" id="KW-0597">Phosphoprotein</keyword>
<keyword evidence="4" id="KW-0808">Transferase</keyword>
<dbReference type="EC" id="2.7.13.3" evidence="2"/>
<reference evidence="8 9" key="1">
    <citation type="submission" date="2019-06" db="EMBL/GenBank/DDBJ databases">
        <title>Whole genome shotgun sequence of Pseudonocardia hydrocarbonoxydans NBRC 14498.</title>
        <authorList>
            <person name="Hosoyama A."/>
            <person name="Uohara A."/>
            <person name="Ohji S."/>
            <person name="Ichikawa N."/>
        </authorList>
    </citation>
    <scope>NUCLEOTIDE SEQUENCE [LARGE SCALE GENOMIC DNA]</scope>
    <source>
        <strain evidence="8 9">NBRC 14498</strain>
    </source>
</reference>